<dbReference type="OrthoDB" id="5298591at2"/>
<evidence type="ECO:0008006" key="3">
    <source>
        <dbReference type="Google" id="ProtNLM"/>
    </source>
</evidence>
<evidence type="ECO:0000313" key="2">
    <source>
        <dbReference type="Proteomes" id="UP000294980"/>
    </source>
</evidence>
<dbReference type="Pfam" id="PF04315">
    <property type="entry name" value="EpmC"/>
    <property type="match status" value="1"/>
</dbReference>
<reference evidence="1 2" key="1">
    <citation type="submission" date="2019-03" db="EMBL/GenBank/DDBJ databases">
        <title>Genomic Encyclopedia of Type Strains, Phase IV (KMG-IV): sequencing the most valuable type-strain genomes for metagenomic binning, comparative biology and taxonomic classification.</title>
        <authorList>
            <person name="Goeker M."/>
        </authorList>
    </citation>
    <scope>NUCLEOTIDE SEQUENCE [LARGE SCALE GENOMIC DNA]</scope>
    <source>
        <strain evidence="1 2">DSM 23344</strain>
    </source>
</reference>
<gene>
    <name evidence="1" type="ORF">EV688_102289</name>
</gene>
<protein>
    <recommendedName>
        <fullName evidence="3">Elongation factor P hydroxylase</fullName>
    </recommendedName>
</protein>
<accession>A0A4R2KXN0</accession>
<proteinExistence type="predicted"/>
<dbReference type="InterPro" id="IPR007411">
    <property type="entry name" value="EpmC"/>
</dbReference>
<organism evidence="1 2">
    <name type="scientific">Chromatocurvus halotolerans</name>
    <dbReference type="NCBI Taxonomy" id="1132028"/>
    <lineage>
        <taxon>Bacteria</taxon>
        <taxon>Pseudomonadati</taxon>
        <taxon>Pseudomonadota</taxon>
        <taxon>Gammaproteobacteria</taxon>
        <taxon>Cellvibrionales</taxon>
        <taxon>Halieaceae</taxon>
        <taxon>Chromatocurvus</taxon>
    </lineage>
</organism>
<comment type="caution">
    <text evidence="1">The sequence shown here is derived from an EMBL/GenBank/DDBJ whole genome shotgun (WGS) entry which is preliminary data.</text>
</comment>
<dbReference type="Proteomes" id="UP000294980">
    <property type="component" value="Unassembled WGS sequence"/>
</dbReference>
<dbReference type="RefSeq" id="WP_117314694.1">
    <property type="nucleotide sequence ID" value="NZ_QQSW01000001.1"/>
</dbReference>
<name>A0A4R2KXN0_9GAMM</name>
<dbReference type="EMBL" id="SLWX01000002">
    <property type="protein sequence ID" value="TCO77832.1"/>
    <property type="molecule type" value="Genomic_DNA"/>
</dbReference>
<evidence type="ECO:0000313" key="1">
    <source>
        <dbReference type="EMBL" id="TCO77832.1"/>
    </source>
</evidence>
<keyword evidence="2" id="KW-1185">Reference proteome</keyword>
<dbReference type="AlphaFoldDB" id="A0A4R2KXN0"/>
<sequence>MNAARLEFLFDNVFATTCNTVLRGGAKEPLYEPACADAPAQINYRDDFVSSALHEVAHWCIAGAARRRQVDYGYWYSPDGRSRQEQWDFERVEARPQALEWVFSQCCGVPFALSLDNLSGDVDPADRLRFAGEVVRQAETFLAVGLPPRADRFCAAVRKDIGQTEPRESMAFSLQRIL</sequence>